<keyword evidence="3" id="KW-1185">Reference proteome</keyword>
<protein>
    <submittedName>
        <fullName evidence="2">Uncharacterized protein</fullName>
    </submittedName>
</protein>
<name>A0ABR2WG54_9FUNG</name>
<feature type="region of interest" description="Disordered" evidence="1">
    <location>
        <begin position="1"/>
        <end position="31"/>
    </location>
</feature>
<evidence type="ECO:0000313" key="2">
    <source>
        <dbReference type="EMBL" id="KAK9760475.1"/>
    </source>
</evidence>
<evidence type="ECO:0000313" key="3">
    <source>
        <dbReference type="Proteomes" id="UP001479436"/>
    </source>
</evidence>
<comment type="caution">
    <text evidence="2">The sequence shown here is derived from an EMBL/GenBank/DDBJ whole genome shotgun (WGS) entry which is preliminary data.</text>
</comment>
<dbReference type="Proteomes" id="UP001479436">
    <property type="component" value="Unassembled WGS sequence"/>
</dbReference>
<dbReference type="EMBL" id="JASJQH010002099">
    <property type="protein sequence ID" value="KAK9760475.1"/>
    <property type="molecule type" value="Genomic_DNA"/>
</dbReference>
<accession>A0ABR2WG54</accession>
<reference evidence="2 3" key="1">
    <citation type="submission" date="2023-04" db="EMBL/GenBank/DDBJ databases">
        <title>Genome of Basidiobolus ranarum AG-B5.</title>
        <authorList>
            <person name="Stajich J.E."/>
            <person name="Carter-House D."/>
            <person name="Gryganskyi A."/>
        </authorList>
    </citation>
    <scope>NUCLEOTIDE SEQUENCE [LARGE SCALE GENOMIC DNA]</scope>
    <source>
        <strain evidence="2 3">AG-B5</strain>
    </source>
</reference>
<proteinExistence type="predicted"/>
<sequence length="61" mass="7012">MHVMDGEVYTKGNKLNSEERKDQGGKSCRSRMIPFPNKFTRSLTLKSATDFLVHERVLIVD</sequence>
<organism evidence="2 3">
    <name type="scientific">Basidiobolus ranarum</name>
    <dbReference type="NCBI Taxonomy" id="34480"/>
    <lineage>
        <taxon>Eukaryota</taxon>
        <taxon>Fungi</taxon>
        <taxon>Fungi incertae sedis</taxon>
        <taxon>Zoopagomycota</taxon>
        <taxon>Entomophthoromycotina</taxon>
        <taxon>Basidiobolomycetes</taxon>
        <taxon>Basidiobolales</taxon>
        <taxon>Basidiobolaceae</taxon>
        <taxon>Basidiobolus</taxon>
    </lineage>
</organism>
<gene>
    <name evidence="2" type="ORF">K7432_015447</name>
</gene>
<evidence type="ECO:0000256" key="1">
    <source>
        <dbReference type="SAM" id="MobiDB-lite"/>
    </source>
</evidence>